<dbReference type="SUPFAM" id="SSF88659">
    <property type="entry name" value="Sigma3 and sigma4 domains of RNA polymerase sigma factors"/>
    <property type="match status" value="1"/>
</dbReference>
<dbReference type="GO" id="GO:0003677">
    <property type="term" value="F:DNA binding"/>
    <property type="evidence" value="ECO:0007669"/>
    <property type="project" value="InterPro"/>
</dbReference>
<dbReference type="GO" id="GO:0016987">
    <property type="term" value="F:sigma factor activity"/>
    <property type="evidence" value="ECO:0007669"/>
    <property type="project" value="UniProtKB-KW"/>
</dbReference>
<accession>A0A4R6QR28</accession>
<dbReference type="InterPro" id="IPR007627">
    <property type="entry name" value="RNA_pol_sigma70_r2"/>
</dbReference>
<dbReference type="InterPro" id="IPR013249">
    <property type="entry name" value="RNA_pol_sigma70_r4_t2"/>
</dbReference>
<dbReference type="InterPro" id="IPR039425">
    <property type="entry name" value="RNA_pol_sigma-70-like"/>
</dbReference>
<dbReference type="InterPro" id="IPR014284">
    <property type="entry name" value="RNA_pol_sigma-70_dom"/>
</dbReference>
<evidence type="ECO:0000256" key="3">
    <source>
        <dbReference type="ARBA" id="ARBA00023082"/>
    </source>
</evidence>
<feature type="domain" description="RNA polymerase sigma factor 70 region 4 type 2" evidence="7">
    <location>
        <begin position="111"/>
        <end position="163"/>
    </location>
</feature>
<feature type="domain" description="RNA polymerase sigma-70 region 2" evidence="6">
    <location>
        <begin position="18"/>
        <end position="78"/>
    </location>
</feature>
<dbReference type="InParanoid" id="A0A4R6QR28"/>
<comment type="caution">
    <text evidence="8">The sequence shown here is derived from an EMBL/GenBank/DDBJ whole genome shotgun (WGS) entry which is preliminary data.</text>
</comment>
<evidence type="ECO:0000256" key="5">
    <source>
        <dbReference type="SAM" id="MobiDB-lite"/>
    </source>
</evidence>
<name>A0A4R6QR28_9BURK</name>
<gene>
    <name evidence="8" type="ORF">DES47_102768</name>
</gene>
<dbReference type="AlphaFoldDB" id="A0A4R6QR28"/>
<keyword evidence="3" id="KW-0731">Sigma factor</keyword>
<reference evidence="8 9" key="1">
    <citation type="submission" date="2019-03" db="EMBL/GenBank/DDBJ databases">
        <title>Genomic Encyclopedia of Type Strains, Phase IV (KMG-IV): sequencing the most valuable type-strain genomes for metagenomic binning, comparative biology and taxonomic classification.</title>
        <authorList>
            <person name="Goeker M."/>
        </authorList>
    </citation>
    <scope>NUCLEOTIDE SEQUENCE [LARGE SCALE GENOMIC DNA]</scope>
    <source>
        <strain evidence="8 9">DSM 16998</strain>
    </source>
</reference>
<keyword evidence="2" id="KW-0805">Transcription regulation</keyword>
<dbReference type="InterPro" id="IPR013324">
    <property type="entry name" value="RNA_pol_sigma_r3/r4-like"/>
</dbReference>
<dbReference type="Pfam" id="PF04542">
    <property type="entry name" value="Sigma70_r2"/>
    <property type="match status" value="1"/>
</dbReference>
<evidence type="ECO:0000259" key="6">
    <source>
        <dbReference type="Pfam" id="PF04542"/>
    </source>
</evidence>
<dbReference type="FunCoup" id="A0A4R6QR28">
    <property type="interactions" value="161"/>
</dbReference>
<evidence type="ECO:0000256" key="2">
    <source>
        <dbReference type="ARBA" id="ARBA00023015"/>
    </source>
</evidence>
<organism evidence="8 9">
    <name type="scientific">Roseateles toxinivorans</name>
    <dbReference type="NCBI Taxonomy" id="270368"/>
    <lineage>
        <taxon>Bacteria</taxon>
        <taxon>Pseudomonadati</taxon>
        <taxon>Pseudomonadota</taxon>
        <taxon>Betaproteobacteria</taxon>
        <taxon>Burkholderiales</taxon>
        <taxon>Sphaerotilaceae</taxon>
        <taxon>Roseateles</taxon>
    </lineage>
</organism>
<dbReference type="SUPFAM" id="SSF88946">
    <property type="entry name" value="Sigma2 domain of RNA polymerase sigma factors"/>
    <property type="match status" value="1"/>
</dbReference>
<dbReference type="RefSeq" id="WP_243748235.1">
    <property type="nucleotide sequence ID" value="NZ_SNXS01000002.1"/>
</dbReference>
<dbReference type="NCBIfam" id="TIGR02937">
    <property type="entry name" value="sigma70-ECF"/>
    <property type="match status" value="1"/>
</dbReference>
<keyword evidence="4" id="KW-0804">Transcription</keyword>
<evidence type="ECO:0000256" key="1">
    <source>
        <dbReference type="ARBA" id="ARBA00010641"/>
    </source>
</evidence>
<dbReference type="InterPro" id="IPR013325">
    <property type="entry name" value="RNA_pol_sigma_r2"/>
</dbReference>
<dbReference type="InterPro" id="IPR036388">
    <property type="entry name" value="WH-like_DNA-bd_sf"/>
</dbReference>
<evidence type="ECO:0000313" key="9">
    <source>
        <dbReference type="Proteomes" id="UP000295361"/>
    </source>
</evidence>
<dbReference type="EMBL" id="SNXS01000002">
    <property type="protein sequence ID" value="TDP73022.1"/>
    <property type="molecule type" value="Genomic_DNA"/>
</dbReference>
<feature type="region of interest" description="Disordered" evidence="5">
    <location>
        <begin position="172"/>
        <end position="191"/>
    </location>
</feature>
<evidence type="ECO:0000256" key="4">
    <source>
        <dbReference type="ARBA" id="ARBA00023163"/>
    </source>
</evidence>
<dbReference type="Gene3D" id="1.10.1740.10">
    <property type="match status" value="1"/>
</dbReference>
<protein>
    <submittedName>
        <fullName evidence="8">RNA polymerase sigma-70 factor (ECF subfamily)</fullName>
    </submittedName>
</protein>
<dbReference type="PANTHER" id="PTHR43133:SF63">
    <property type="entry name" value="RNA POLYMERASE SIGMA FACTOR FECI-RELATED"/>
    <property type="match status" value="1"/>
</dbReference>
<dbReference type="PANTHER" id="PTHR43133">
    <property type="entry name" value="RNA POLYMERASE ECF-TYPE SIGMA FACTO"/>
    <property type="match status" value="1"/>
</dbReference>
<proteinExistence type="inferred from homology"/>
<sequence>MTQDELSAWFVDEVLPLEPVLERFLRRNWRDVDEIADLRQEVYARVFDGCAHSRPDSAQAFVLSTARNLLIDRARRAQIVSIETYADMDALTPTVDHLSPERHSAARSELRLLQAALNLLPLRCREVIELRKIEGLSQREVATRMGITEDTVERQVSKGVRALALALLQTGAGSQEKKSESTPHRAGRALS</sequence>
<dbReference type="GO" id="GO:0006352">
    <property type="term" value="P:DNA-templated transcription initiation"/>
    <property type="evidence" value="ECO:0007669"/>
    <property type="project" value="InterPro"/>
</dbReference>
<evidence type="ECO:0000313" key="8">
    <source>
        <dbReference type="EMBL" id="TDP73022.1"/>
    </source>
</evidence>
<evidence type="ECO:0000259" key="7">
    <source>
        <dbReference type="Pfam" id="PF08281"/>
    </source>
</evidence>
<keyword evidence="9" id="KW-1185">Reference proteome</keyword>
<comment type="similarity">
    <text evidence="1">Belongs to the sigma-70 factor family. ECF subfamily.</text>
</comment>
<dbReference type="CDD" id="cd06171">
    <property type="entry name" value="Sigma70_r4"/>
    <property type="match status" value="1"/>
</dbReference>
<dbReference type="Pfam" id="PF08281">
    <property type="entry name" value="Sigma70_r4_2"/>
    <property type="match status" value="1"/>
</dbReference>
<dbReference type="Gene3D" id="1.10.10.10">
    <property type="entry name" value="Winged helix-like DNA-binding domain superfamily/Winged helix DNA-binding domain"/>
    <property type="match status" value="1"/>
</dbReference>
<dbReference type="Proteomes" id="UP000295361">
    <property type="component" value="Unassembled WGS sequence"/>
</dbReference>